<keyword evidence="1" id="KW-0472">Membrane</keyword>
<feature type="transmembrane region" description="Helical" evidence="1">
    <location>
        <begin position="169"/>
        <end position="193"/>
    </location>
</feature>
<proteinExistence type="predicted"/>
<name>A0A914HKN3_GLORO</name>
<accession>A0A914HKN3</accession>
<keyword evidence="1" id="KW-1133">Transmembrane helix</keyword>
<dbReference type="WBParaSite" id="Gr19_v10_g17753.t1">
    <property type="protein sequence ID" value="Gr19_v10_g17753.t1"/>
    <property type="gene ID" value="Gr19_v10_g17753"/>
</dbReference>
<dbReference type="AlphaFoldDB" id="A0A914HKN3"/>
<feature type="transmembrane region" description="Helical" evidence="1">
    <location>
        <begin position="330"/>
        <end position="357"/>
    </location>
</feature>
<dbReference type="Pfam" id="PF07062">
    <property type="entry name" value="Clc-like"/>
    <property type="match status" value="1"/>
</dbReference>
<dbReference type="Proteomes" id="UP000887572">
    <property type="component" value="Unplaced"/>
</dbReference>
<keyword evidence="1" id="KW-0812">Transmembrane</keyword>
<keyword evidence="2" id="KW-1185">Reference proteome</keyword>
<dbReference type="GO" id="GO:0016020">
    <property type="term" value="C:membrane"/>
    <property type="evidence" value="ECO:0007669"/>
    <property type="project" value="InterPro"/>
</dbReference>
<evidence type="ECO:0000313" key="3">
    <source>
        <dbReference type="WBParaSite" id="Gr19_v10_g17753.t1"/>
    </source>
</evidence>
<dbReference type="InterPro" id="IPR010761">
    <property type="entry name" value="Clc_prot-like"/>
</dbReference>
<reference evidence="3" key="1">
    <citation type="submission" date="2022-11" db="UniProtKB">
        <authorList>
            <consortium name="WormBaseParasite"/>
        </authorList>
    </citation>
    <scope>IDENTIFICATION</scope>
</reference>
<evidence type="ECO:0000313" key="2">
    <source>
        <dbReference type="Proteomes" id="UP000887572"/>
    </source>
</evidence>
<organism evidence="2 3">
    <name type="scientific">Globodera rostochiensis</name>
    <name type="common">Golden nematode worm</name>
    <name type="synonym">Heterodera rostochiensis</name>
    <dbReference type="NCBI Taxonomy" id="31243"/>
    <lineage>
        <taxon>Eukaryota</taxon>
        <taxon>Metazoa</taxon>
        <taxon>Ecdysozoa</taxon>
        <taxon>Nematoda</taxon>
        <taxon>Chromadorea</taxon>
        <taxon>Rhabditida</taxon>
        <taxon>Tylenchina</taxon>
        <taxon>Tylenchomorpha</taxon>
        <taxon>Tylenchoidea</taxon>
        <taxon>Heteroderidae</taxon>
        <taxon>Heteroderinae</taxon>
        <taxon>Globodera</taxon>
    </lineage>
</organism>
<feature type="transmembrane region" description="Helical" evidence="1">
    <location>
        <begin position="255"/>
        <end position="276"/>
    </location>
</feature>
<feature type="transmembrane region" description="Helical" evidence="1">
    <location>
        <begin position="288"/>
        <end position="309"/>
    </location>
</feature>
<evidence type="ECO:0000256" key="1">
    <source>
        <dbReference type="SAM" id="Phobius"/>
    </source>
</evidence>
<protein>
    <submittedName>
        <fullName evidence="3">Uncharacterized protein</fullName>
    </submittedName>
</protein>
<sequence length="468" mass="50601">MSEILWCPIVRNSLVPIVRGTGGGEAIVLQCRKANGFLKKALLALALALARDSSNLFGFEFALFGVDTFADTSKLNFHRRWQCDGSAGGGPFGGRMAPVGTGATNYSLNLVRRPLALLDIFKPFLARCLSSNLGIERDNLKASSISKSASLTMAFCGANNAGGRFRRHFLVLSLLLSVVGCAVALAAVVLPAWQVTPLDRIRARDATIRGPSRRCTIKIGQSLLAELALLRMAVEEDDLSARELLKHRFLPQHKAVLFFSVFTLLFTLMSVGVGAFSECFVPNAILQLASVGLATSCSLLADVSFFIGANRDENRRVPGPMGTHQQHLSYAFFVHVLASSLFVIASLCSAVACYLLLLKQQQTLCAVLGRNCWGDKNEIKHQQSAAGADGGTPEGKRENIFLMNATAAVLRHSVVDGSFSSLSDRLPPPPPTPQLFQQPNWLAPYSFMAEKCTVETNTVEAGEEWLAV</sequence>